<keyword evidence="2" id="KW-0805">Transcription regulation</keyword>
<dbReference type="Pfam" id="PF08281">
    <property type="entry name" value="Sigma70_r4_2"/>
    <property type="match status" value="1"/>
</dbReference>
<dbReference type="InterPro" id="IPR039425">
    <property type="entry name" value="RNA_pol_sigma-70-like"/>
</dbReference>
<proteinExistence type="inferred from homology"/>
<dbReference type="InterPro" id="IPR036388">
    <property type="entry name" value="WH-like_DNA-bd_sf"/>
</dbReference>
<dbReference type="CDD" id="cd06171">
    <property type="entry name" value="Sigma70_r4"/>
    <property type="match status" value="1"/>
</dbReference>
<dbReference type="InterPro" id="IPR013324">
    <property type="entry name" value="RNA_pol_sigma_r3/r4-like"/>
</dbReference>
<evidence type="ECO:0000259" key="5">
    <source>
        <dbReference type="Pfam" id="PF04542"/>
    </source>
</evidence>
<evidence type="ECO:0000256" key="3">
    <source>
        <dbReference type="ARBA" id="ARBA00023082"/>
    </source>
</evidence>
<dbReference type="InterPro" id="IPR014284">
    <property type="entry name" value="RNA_pol_sigma-70_dom"/>
</dbReference>
<gene>
    <name evidence="7" type="ORF">HNP55_003675</name>
</gene>
<dbReference type="PANTHER" id="PTHR43133">
    <property type="entry name" value="RNA POLYMERASE ECF-TYPE SIGMA FACTO"/>
    <property type="match status" value="1"/>
</dbReference>
<dbReference type="Pfam" id="PF04542">
    <property type="entry name" value="Sigma70_r2"/>
    <property type="match status" value="1"/>
</dbReference>
<dbReference type="RefSeq" id="WP_184302607.1">
    <property type="nucleotide sequence ID" value="NZ_JACHLP010000007.1"/>
</dbReference>
<sequence length="173" mass="19205">MSFSTTGSPEAAALQQQIAGLYCDHHGWLHGWLRKKLGCTHRAADLAHDTFVRLLTSRIPARLDEPRAYLTTVARHVLLNHQRRQRLELAWAAELAQVPQEFAPSAEERAMALETLLAIDALLDGLSAKARRAFLLSQLDGLTYAEIAAEIGVSVSRVRQYMAEALTRCYAAL</sequence>
<dbReference type="InterPro" id="IPR013325">
    <property type="entry name" value="RNA_pol_sigma_r2"/>
</dbReference>
<dbReference type="Proteomes" id="UP000562027">
    <property type="component" value="Unassembled WGS sequence"/>
</dbReference>
<evidence type="ECO:0000313" key="7">
    <source>
        <dbReference type="EMBL" id="MBB4845129.1"/>
    </source>
</evidence>
<evidence type="ECO:0000256" key="1">
    <source>
        <dbReference type="ARBA" id="ARBA00010641"/>
    </source>
</evidence>
<evidence type="ECO:0000259" key="6">
    <source>
        <dbReference type="Pfam" id="PF08281"/>
    </source>
</evidence>
<dbReference type="EMBL" id="JACHLP010000007">
    <property type="protein sequence ID" value="MBB4845129.1"/>
    <property type="molecule type" value="Genomic_DNA"/>
</dbReference>
<dbReference type="InterPro" id="IPR007627">
    <property type="entry name" value="RNA_pol_sigma70_r2"/>
</dbReference>
<dbReference type="InterPro" id="IPR013249">
    <property type="entry name" value="RNA_pol_sigma70_r4_t2"/>
</dbReference>
<dbReference type="PANTHER" id="PTHR43133:SF63">
    <property type="entry name" value="RNA POLYMERASE SIGMA FACTOR FECI-RELATED"/>
    <property type="match status" value="1"/>
</dbReference>
<evidence type="ECO:0000313" key="8">
    <source>
        <dbReference type="Proteomes" id="UP000562027"/>
    </source>
</evidence>
<organism evidence="7 8">
    <name type="scientific">Roseateles oligotrophus</name>
    <dbReference type="NCBI Taxonomy" id="1769250"/>
    <lineage>
        <taxon>Bacteria</taxon>
        <taxon>Pseudomonadati</taxon>
        <taxon>Pseudomonadota</taxon>
        <taxon>Betaproteobacteria</taxon>
        <taxon>Burkholderiales</taxon>
        <taxon>Sphaerotilaceae</taxon>
        <taxon>Roseateles</taxon>
    </lineage>
</organism>
<dbReference type="GO" id="GO:0016987">
    <property type="term" value="F:sigma factor activity"/>
    <property type="evidence" value="ECO:0007669"/>
    <property type="project" value="UniProtKB-KW"/>
</dbReference>
<name>A0A840LGG5_9BURK</name>
<dbReference type="NCBIfam" id="NF009180">
    <property type="entry name" value="PRK12528.1"/>
    <property type="match status" value="1"/>
</dbReference>
<feature type="domain" description="RNA polymerase sigma factor 70 region 4 type 2" evidence="6">
    <location>
        <begin position="117"/>
        <end position="169"/>
    </location>
</feature>
<comment type="caution">
    <text evidence="7">The sequence shown here is derived from an EMBL/GenBank/DDBJ whole genome shotgun (WGS) entry which is preliminary data.</text>
</comment>
<comment type="similarity">
    <text evidence="1">Belongs to the sigma-70 factor family. ECF subfamily.</text>
</comment>
<protein>
    <submittedName>
        <fullName evidence="7">RNA polymerase sigma-70 factor (ECF subfamily)</fullName>
    </submittedName>
</protein>
<keyword evidence="8" id="KW-1185">Reference proteome</keyword>
<dbReference type="SUPFAM" id="SSF88946">
    <property type="entry name" value="Sigma2 domain of RNA polymerase sigma factors"/>
    <property type="match status" value="1"/>
</dbReference>
<keyword evidence="4" id="KW-0804">Transcription</keyword>
<evidence type="ECO:0000256" key="4">
    <source>
        <dbReference type="ARBA" id="ARBA00023163"/>
    </source>
</evidence>
<accession>A0A840LGG5</accession>
<reference evidence="7 8" key="1">
    <citation type="submission" date="2020-08" db="EMBL/GenBank/DDBJ databases">
        <title>Functional genomics of gut bacteria from endangered species of beetles.</title>
        <authorList>
            <person name="Carlos-Shanley C."/>
        </authorList>
    </citation>
    <scope>NUCLEOTIDE SEQUENCE [LARGE SCALE GENOMIC DNA]</scope>
    <source>
        <strain evidence="7 8">S00239</strain>
    </source>
</reference>
<dbReference type="SUPFAM" id="SSF88659">
    <property type="entry name" value="Sigma3 and sigma4 domains of RNA polymerase sigma factors"/>
    <property type="match status" value="1"/>
</dbReference>
<feature type="domain" description="RNA polymerase sigma-70 region 2" evidence="5">
    <location>
        <begin position="21"/>
        <end position="86"/>
    </location>
</feature>
<dbReference type="GO" id="GO:0006352">
    <property type="term" value="P:DNA-templated transcription initiation"/>
    <property type="evidence" value="ECO:0007669"/>
    <property type="project" value="InterPro"/>
</dbReference>
<dbReference type="AlphaFoldDB" id="A0A840LGG5"/>
<keyword evidence="3" id="KW-0731">Sigma factor</keyword>
<dbReference type="Gene3D" id="1.10.10.10">
    <property type="entry name" value="Winged helix-like DNA-binding domain superfamily/Winged helix DNA-binding domain"/>
    <property type="match status" value="1"/>
</dbReference>
<dbReference type="NCBIfam" id="TIGR02937">
    <property type="entry name" value="sigma70-ECF"/>
    <property type="match status" value="1"/>
</dbReference>
<dbReference type="Gene3D" id="1.10.1740.10">
    <property type="match status" value="1"/>
</dbReference>
<evidence type="ECO:0000256" key="2">
    <source>
        <dbReference type="ARBA" id="ARBA00023015"/>
    </source>
</evidence>
<dbReference type="GO" id="GO:0003677">
    <property type="term" value="F:DNA binding"/>
    <property type="evidence" value="ECO:0007669"/>
    <property type="project" value="InterPro"/>
</dbReference>